<dbReference type="RefSeq" id="WP_161975262.1">
    <property type="nucleotide sequence ID" value="NZ_BIFR01000001.1"/>
</dbReference>
<keyword evidence="1" id="KW-0812">Transmembrane</keyword>
<evidence type="ECO:0000256" key="1">
    <source>
        <dbReference type="SAM" id="Phobius"/>
    </source>
</evidence>
<sequence>MVQGDNVQPGRRARRPLLILLIGIAFLIGMTFLATIMDTIIPRHPSPQFQTARQGNYLLTFQVQPNPPRSTNPATVSLQLTSSDHQQPIMNARLTLTSSMESMDMGTETSLAGIQPDGYYRTQVQFTMGGKWKVHVNADIPGQTPLRADFEITAQ</sequence>
<keyword evidence="1" id="KW-0472">Membrane</keyword>
<dbReference type="Proteomes" id="UP000287352">
    <property type="component" value="Unassembled WGS sequence"/>
</dbReference>
<dbReference type="EMBL" id="BIFR01000001">
    <property type="protein sequence ID" value="GCE10928.1"/>
    <property type="molecule type" value="Genomic_DNA"/>
</dbReference>
<gene>
    <name evidence="3" type="ORF">KTT_07870</name>
</gene>
<keyword evidence="1" id="KW-1133">Transmembrane helix</keyword>
<dbReference type="Pfam" id="PF13115">
    <property type="entry name" value="YtkA"/>
    <property type="match status" value="1"/>
</dbReference>
<protein>
    <recommendedName>
        <fullName evidence="2">YtkA-like domain-containing protein</fullName>
    </recommendedName>
</protein>
<evidence type="ECO:0000313" key="3">
    <source>
        <dbReference type="EMBL" id="GCE10928.1"/>
    </source>
</evidence>
<keyword evidence="4" id="KW-1185">Reference proteome</keyword>
<dbReference type="AlphaFoldDB" id="A0A401ZVH3"/>
<evidence type="ECO:0000313" key="4">
    <source>
        <dbReference type="Proteomes" id="UP000287352"/>
    </source>
</evidence>
<accession>A0A401ZVH3</accession>
<feature type="transmembrane region" description="Helical" evidence="1">
    <location>
        <begin position="17"/>
        <end position="37"/>
    </location>
</feature>
<dbReference type="InterPro" id="IPR032693">
    <property type="entry name" value="YtkA-like_dom"/>
</dbReference>
<proteinExistence type="predicted"/>
<evidence type="ECO:0000259" key="2">
    <source>
        <dbReference type="Pfam" id="PF13115"/>
    </source>
</evidence>
<name>A0A401ZVH3_9CHLR</name>
<organism evidence="3 4">
    <name type="scientific">Tengunoibacter tsumagoiensis</name>
    <dbReference type="NCBI Taxonomy" id="2014871"/>
    <lineage>
        <taxon>Bacteria</taxon>
        <taxon>Bacillati</taxon>
        <taxon>Chloroflexota</taxon>
        <taxon>Ktedonobacteria</taxon>
        <taxon>Ktedonobacterales</taxon>
        <taxon>Dictyobacteraceae</taxon>
        <taxon>Tengunoibacter</taxon>
    </lineage>
</organism>
<comment type="caution">
    <text evidence="3">The sequence shown here is derived from an EMBL/GenBank/DDBJ whole genome shotgun (WGS) entry which is preliminary data.</text>
</comment>
<feature type="domain" description="YtkA-like" evidence="2">
    <location>
        <begin position="59"/>
        <end position="136"/>
    </location>
</feature>
<reference evidence="4" key="1">
    <citation type="submission" date="2018-12" db="EMBL/GenBank/DDBJ databases">
        <title>Tengunoibacter tsumagoiensis gen. nov., sp. nov., Dictyobacter kobayashii sp. nov., D. alpinus sp. nov., and D. joshuensis sp. nov. and description of Dictyobacteraceae fam. nov. within the order Ktedonobacterales isolated from Tengu-no-mugimeshi.</title>
        <authorList>
            <person name="Wang C.M."/>
            <person name="Zheng Y."/>
            <person name="Sakai Y."/>
            <person name="Toyoda A."/>
            <person name="Minakuchi Y."/>
            <person name="Abe K."/>
            <person name="Yokota A."/>
            <person name="Yabe S."/>
        </authorList>
    </citation>
    <scope>NUCLEOTIDE SEQUENCE [LARGE SCALE GENOMIC DNA]</scope>
    <source>
        <strain evidence="4">Uno3</strain>
    </source>
</reference>